<protein>
    <submittedName>
        <fullName evidence="2">Uncharacterized protein</fullName>
    </submittedName>
</protein>
<accession>A0A5J9U870</accession>
<gene>
    <name evidence="2" type="ORF">EJB05_36084</name>
</gene>
<evidence type="ECO:0000256" key="1">
    <source>
        <dbReference type="SAM" id="MobiDB-lite"/>
    </source>
</evidence>
<dbReference type="Proteomes" id="UP000324897">
    <property type="component" value="Chromosome 7"/>
</dbReference>
<evidence type="ECO:0000313" key="3">
    <source>
        <dbReference type="Proteomes" id="UP000324897"/>
    </source>
</evidence>
<reference evidence="2 3" key="1">
    <citation type="journal article" date="2019" name="Sci. Rep.">
        <title>A high-quality genome of Eragrostis curvula grass provides insights into Poaceae evolution and supports new strategies to enhance forage quality.</title>
        <authorList>
            <person name="Carballo J."/>
            <person name="Santos B.A.C.M."/>
            <person name="Zappacosta D."/>
            <person name="Garbus I."/>
            <person name="Selva J.P."/>
            <person name="Gallo C.A."/>
            <person name="Diaz A."/>
            <person name="Albertini E."/>
            <person name="Caccamo M."/>
            <person name="Echenique V."/>
        </authorList>
    </citation>
    <scope>NUCLEOTIDE SEQUENCE [LARGE SCALE GENOMIC DNA]</scope>
    <source>
        <strain evidence="3">cv. Victoria</strain>
        <tissue evidence="2">Leaf</tissue>
    </source>
</reference>
<comment type="caution">
    <text evidence="2">The sequence shown here is derived from an EMBL/GenBank/DDBJ whole genome shotgun (WGS) entry which is preliminary data.</text>
</comment>
<organism evidence="2 3">
    <name type="scientific">Eragrostis curvula</name>
    <name type="common">weeping love grass</name>
    <dbReference type="NCBI Taxonomy" id="38414"/>
    <lineage>
        <taxon>Eukaryota</taxon>
        <taxon>Viridiplantae</taxon>
        <taxon>Streptophyta</taxon>
        <taxon>Embryophyta</taxon>
        <taxon>Tracheophyta</taxon>
        <taxon>Spermatophyta</taxon>
        <taxon>Magnoliopsida</taxon>
        <taxon>Liliopsida</taxon>
        <taxon>Poales</taxon>
        <taxon>Poaceae</taxon>
        <taxon>PACMAD clade</taxon>
        <taxon>Chloridoideae</taxon>
        <taxon>Eragrostideae</taxon>
        <taxon>Eragrostidinae</taxon>
        <taxon>Eragrostis</taxon>
    </lineage>
</organism>
<dbReference type="AlphaFoldDB" id="A0A5J9U870"/>
<sequence length="162" mass="18329">MILRIVMEFHERHLAQSDHILEVCMSKCPKIQSLILDCFDNNRRLKRLGTTPAAARRQRGLHQTKSLIYQGTSVKQNSPVDDRSHTILSRSFADKMAPLLDKDTSKSTADRFSTQKAGTSPHARLSSPWYMVTTLFGLHAGPMFFSLSTWMVRLKKGLITGL</sequence>
<dbReference type="EMBL" id="RWGY01000029">
    <property type="protein sequence ID" value="TVU19902.1"/>
    <property type="molecule type" value="Genomic_DNA"/>
</dbReference>
<proteinExistence type="predicted"/>
<keyword evidence="3" id="KW-1185">Reference proteome</keyword>
<feature type="region of interest" description="Disordered" evidence="1">
    <location>
        <begin position="104"/>
        <end position="123"/>
    </location>
</feature>
<name>A0A5J9U870_9POAL</name>
<evidence type="ECO:0000313" key="2">
    <source>
        <dbReference type="EMBL" id="TVU19902.1"/>
    </source>
</evidence>
<dbReference type="Gramene" id="TVU19902">
    <property type="protein sequence ID" value="TVU19902"/>
    <property type="gene ID" value="EJB05_36084"/>
</dbReference>